<gene>
    <name evidence="1" type="ORF">N8T08_004215</name>
</gene>
<name>A0ACC3B4H7_9EURO</name>
<evidence type="ECO:0000313" key="1">
    <source>
        <dbReference type="EMBL" id="KAK1145340.1"/>
    </source>
</evidence>
<comment type="caution">
    <text evidence="1">The sequence shown here is derived from an EMBL/GenBank/DDBJ whole genome shotgun (WGS) entry which is preliminary data.</text>
</comment>
<accession>A0ACC3B4H7</accession>
<reference evidence="1 2" key="1">
    <citation type="journal article" date="2023" name="ACS Omega">
        <title>Identification of the Neoaspergillic Acid Biosynthesis Gene Cluster by Establishing an In Vitro CRISPR-Ribonucleoprotein Genetic System in Aspergillus melleus.</title>
        <authorList>
            <person name="Yuan B."/>
            <person name="Grau M.F."/>
            <person name="Murata R.M."/>
            <person name="Torok T."/>
            <person name="Venkateswaran K."/>
            <person name="Stajich J.E."/>
            <person name="Wang C.C.C."/>
        </authorList>
    </citation>
    <scope>NUCLEOTIDE SEQUENCE [LARGE SCALE GENOMIC DNA]</scope>
    <source>
        <strain evidence="1 2">IMV 1140</strain>
    </source>
</reference>
<dbReference type="Proteomes" id="UP001177260">
    <property type="component" value="Unassembled WGS sequence"/>
</dbReference>
<keyword evidence="2" id="KW-1185">Reference proteome</keyword>
<dbReference type="EMBL" id="JAOPJF010000024">
    <property type="protein sequence ID" value="KAK1145340.1"/>
    <property type="molecule type" value="Genomic_DNA"/>
</dbReference>
<protein>
    <submittedName>
        <fullName evidence="1">Uncharacterized protein</fullName>
    </submittedName>
</protein>
<organism evidence="1 2">
    <name type="scientific">Aspergillus melleus</name>
    <dbReference type="NCBI Taxonomy" id="138277"/>
    <lineage>
        <taxon>Eukaryota</taxon>
        <taxon>Fungi</taxon>
        <taxon>Dikarya</taxon>
        <taxon>Ascomycota</taxon>
        <taxon>Pezizomycotina</taxon>
        <taxon>Eurotiomycetes</taxon>
        <taxon>Eurotiomycetidae</taxon>
        <taxon>Eurotiales</taxon>
        <taxon>Aspergillaceae</taxon>
        <taxon>Aspergillus</taxon>
        <taxon>Aspergillus subgen. Circumdati</taxon>
    </lineage>
</organism>
<proteinExistence type="predicted"/>
<sequence>MAKAEKLLTAPFRTFPAKLPELELSVLDVSLILSEKLNGQEIHSVTQPRAHQIIGKDENDSHDNCHGNDPEDQKHDLSGSQMVVGIEEQPERKNGINDVDLA</sequence>
<evidence type="ECO:0000313" key="2">
    <source>
        <dbReference type="Proteomes" id="UP001177260"/>
    </source>
</evidence>